<comment type="function">
    <text evidence="11">Catalyzes the reversible phosphorylation of UMP to UDP.</text>
</comment>
<evidence type="ECO:0000256" key="3">
    <source>
        <dbReference type="ARBA" id="ARBA00007614"/>
    </source>
</evidence>
<dbReference type="EMBL" id="JADJIB010000004">
    <property type="protein sequence ID" value="MBK7274083.1"/>
    <property type="molecule type" value="Genomic_DNA"/>
</dbReference>
<dbReference type="SUPFAM" id="SSF53633">
    <property type="entry name" value="Carbamate kinase-like"/>
    <property type="match status" value="1"/>
</dbReference>
<evidence type="ECO:0000256" key="10">
    <source>
        <dbReference type="ARBA" id="ARBA00047767"/>
    </source>
</evidence>
<keyword evidence="4 11" id="KW-0963">Cytoplasm</keyword>
<evidence type="ECO:0000256" key="8">
    <source>
        <dbReference type="ARBA" id="ARBA00022840"/>
    </source>
</evidence>
<dbReference type="InterPro" id="IPR015963">
    <property type="entry name" value="Uridylate_kinase_bac"/>
</dbReference>
<proteinExistence type="inferred from homology"/>
<dbReference type="PANTHER" id="PTHR42833:SF4">
    <property type="entry name" value="URIDYLATE KINASE PUMPKIN, CHLOROPLASTIC"/>
    <property type="match status" value="1"/>
</dbReference>
<dbReference type="InterPro" id="IPR011817">
    <property type="entry name" value="Uridylate_kinase"/>
</dbReference>
<feature type="domain" description="Aspartate/glutamate/uridylate kinase" evidence="12">
    <location>
        <begin position="20"/>
        <end position="227"/>
    </location>
</feature>
<dbReference type="GO" id="GO:0005524">
    <property type="term" value="F:ATP binding"/>
    <property type="evidence" value="ECO:0007669"/>
    <property type="project" value="UniProtKB-KW"/>
</dbReference>
<evidence type="ECO:0000313" key="17">
    <source>
        <dbReference type="Proteomes" id="UP000726105"/>
    </source>
</evidence>
<evidence type="ECO:0000256" key="1">
    <source>
        <dbReference type="ARBA" id="ARBA00004496"/>
    </source>
</evidence>
<evidence type="ECO:0000256" key="2">
    <source>
        <dbReference type="ARBA" id="ARBA00004791"/>
    </source>
</evidence>
<feature type="binding site" evidence="11">
    <location>
        <position position="70"/>
    </location>
    <ligand>
        <name>ATP</name>
        <dbReference type="ChEBI" id="CHEBI:30616"/>
    </ligand>
</feature>
<evidence type="ECO:0000256" key="7">
    <source>
        <dbReference type="ARBA" id="ARBA00022777"/>
    </source>
</evidence>
<comment type="activity regulation">
    <text evidence="11">Inhibited by UTP.</text>
</comment>
<dbReference type="EMBL" id="JADIXZ010000005">
    <property type="protein sequence ID" value="MBK6301815.1"/>
    <property type="molecule type" value="Genomic_DNA"/>
</dbReference>
<feature type="binding site" evidence="11">
    <location>
        <position position="183"/>
    </location>
    <ligand>
        <name>ATP</name>
        <dbReference type="ChEBI" id="CHEBI:30616"/>
    </ligand>
</feature>
<dbReference type="HAMAP" id="MF_01220_B">
    <property type="entry name" value="PyrH_B"/>
    <property type="match status" value="1"/>
</dbReference>
<dbReference type="GO" id="GO:0033862">
    <property type="term" value="F:UMP kinase activity"/>
    <property type="evidence" value="ECO:0007669"/>
    <property type="project" value="UniProtKB-EC"/>
</dbReference>
<feature type="binding site" evidence="11">
    <location>
        <position position="66"/>
    </location>
    <ligand>
        <name>ATP</name>
        <dbReference type="ChEBI" id="CHEBI:30616"/>
    </ligand>
</feature>
<keyword evidence="6 11" id="KW-0547">Nucleotide-binding</keyword>
<comment type="subcellular location">
    <subcellularLocation>
        <location evidence="1 11">Cytoplasm</location>
    </subcellularLocation>
</comment>
<evidence type="ECO:0000259" key="12">
    <source>
        <dbReference type="Pfam" id="PF00696"/>
    </source>
</evidence>
<dbReference type="EMBL" id="JADKGK010000020">
    <property type="protein sequence ID" value="MBL0004395.1"/>
    <property type="molecule type" value="Genomic_DNA"/>
</dbReference>
<gene>
    <name evidence="11" type="primary">pyrH</name>
    <name evidence="13" type="ORF">IPF40_12480</name>
    <name evidence="14" type="ORF">IPI13_13245</name>
    <name evidence="15" type="ORF">IPP00_10565</name>
</gene>
<feature type="binding site" evidence="11">
    <location>
        <begin position="24"/>
        <end position="27"/>
    </location>
    <ligand>
        <name>ATP</name>
        <dbReference type="ChEBI" id="CHEBI:30616"/>
    </ligand>
</feature>
<name>A0A935IWN6_9MICO</name>
<dbReference type="NCBIfam" id="TIGR02075">
    <property type="entry name" value="pyrH_bact"/>
    <property type="match status" value="1"/>
</dbReference>
<sequence>MSAPDTVAPAPDESHPAYRRVLLKLSGEVFGGGRTGVDPDVVKEIAGQIAAAVTDSVQVAIVVGGGNFFRGAELQQKGMDRARADYMGMLGTVMNCLALQDFLEKAGVPTRVQTAITMGQVAEAYIPLRAIRHMEKGRVVIFGAGAGMPYFSTDTVSAQRALETHCDRLLIAKSGVDGIYTADPKIDPTATKIEALTFADALGRGLKILDAAAFALCAENRLPMLVFGMEGEGNITRALRGERIGTLVTAG</sequence>
<dbReference type="EC" id="2.7.4.22" evidence="11"/>
<protein>
    <recommendedName>
        <fullName evidence="11">Uridylate kinase</fullName>
        <shortName evidence="11">UK</shortName>
        <ecNumber evidence="11">2.7.4.22</ecNumber>
    </recommendedName>
    <alternativeName>
        <fullName evidence="11">Uridine monophosphate kinase</fullName>
        <shortName evidence="11">UMP kinase</shortName>
        <shortName evidence="11">UMPK</shortName>
    </alternativeName>
</protein>
<dbReference type="GO" id="GO:0005737">
    <property type="term" value="C:cytoplasm"/>
    <property type="evidence" value="ECO:0007669"/>
    <property type="project" value="UniProtKB-SubCell"/>
</dbReference>
<dbReference type="PANTHER" id="PTHR42833">
    <property type="entry name" value="URIDYLATE KINASE"/>
    <property type="match status" value="1"/>
</dbReference>
<comment type="caution">
    <text evidence="11">Lacks conserved residue(s) required for the propagation of feature annotation.</text>
</comment>
<evidence type="ECO:0000256" key="4">
    <source>
        <dbReference type="ARBA" id="ARBA00022490"/>
    </source>
</evidence>
<evidence type="ECO:0000313" key="13">
    <source>
        <dbReference type="EMBL" id="MBK6301815.1"/>
    </source>
</evidence>
<evidence type="ECO:0000256" key="9">
    <source>
        <dbReference type="ARBA" id="ARBA00022975"/>
    </source>
</evidence>
<feature type="binding site" evidence="11">
    <location>
        <begin position="146"/>
        <end position="153"/>
    </location>
    <ligand>
        <name>UMP</name>
        <dbReference type="ChEBI" id="CHEBI:57865"/>
    </ligand>
</feature>
<dbReference type="Pfam" id="PF00696">
    <property type="entry name" value="AA_kinase"/>
    <property type="match status" value="1"/>
</dbReference>
<evidence type="ECO:0000256" key="11">
    <source>
        <dbReference type="HAMAP-Rule" id="MF_01220"/>
    </source>
</evidence>
<evidence type="ECO:0000313" key="16">
    <source>
        <dbReference type="Proteomes" id="UP000718281"/>
    </source>
</evidence>
<comment type="similarity">
    <text evidence="3 11">Belongs to the UMP kinase family.</text>
</comment>
<comment type="pathway">
    <text evidence="2 11">Pyrimidine metabolism; CTP biosynthesis via de novo pathway; UDP from UMP (UMPK route): step 1/1.</text>
</comment>
<feature type="binding site" evidence="11">
    <location>
        <position position="85"/>
    </location>
    <ligand>
        <name>UMP</name>
        <dbReference type="ChEBI" id="CHEBI:57865"/>
    </ligand>
</feature>
<dbReference type="CDD" id="cd04254">
    <property type="entry name" value="AAK_UMPK-PyrH-Ec"/>
    <property type="match status" value="1"/>
</dbReference>
<comment type="subunit">
    <text evidence="11">Homohexamer.</text>
</comment>
<reference evidence="16 17" key="1">
    <citation type="submission" date="2020-10" db="EMBL/GenBank/DDBJ databases">
        <title>Connecting structure to function with the recovery of over 1000 high-quality activated sludge metagenome-assembled genomes encoding full-length rRNA genes using long-read sequencing.</title>
        <authorList>
            <person name="Singleton C.M."/>
            <person name="Petriglieri F."/>
            <person name="Kristensen J.M."/>
            <person name="Kirkegaard R.H."/>
            <person name="Michaelsen T.Y."/>
            <person name="Andersen M.H."/>
            <person name="Karst S.M."/>
            <person name="Dueholm M.S."/>
            <person name="Nielsen P.H."/>
            <person name="Albertsen M."/>
        </authorList>
    </citation>
    <scope>NUCLEOTIDE SEQUENCE [LARGE SCALE GENOMIC DNA]</scope>
    <source>
        <strain evidence="13">AalE_18-Q3-R2-46_BAT3C.188</strain>
        <strain evidence="14">Ega_18-Q3-R5-49_MAXAC.001</strain>
        <strain evidence="15">Ribe_18-Q3-R11-54_MAXAC.001</strain>
    </source>
</reference>
<feature type="binding site" evidence="11">
    <location>
        <position position="180"/>
    </location>
    <ligand>
        <name>ATP</name>
        <dbReference type="ChEBI" id="CHEBI:30616"/>
    </ligand>
</feature>
<dbReference type="Gene3D" id="3.40.1160.10">
    <property type="entry name" value="Acetylglutamate kinase-like"/>
    <property type="match status" value="1"/>
</dbReference>
<dbReference type="Proteomes" id="UP000886632">
    <property type="component" value="Unassembled WGS sequence"/>
</dbReference>
<keyword evidence="9 11" id="KW-0665">Pyrimidine biosynthesis</keyword>
<dbReference type="FunFam" id="3.40.1160.10:FF:000001">
    <property type="entry name" value="Uridylate kinase"/>
    <property type="match status" value="1"/>
</dbReference>
<keyword evidence="5 11" id="KW-0808">Transferase</keyword>
<organism evidence="14 17">
    <name type="scientific">Candidatus Phosphoribacter hodrii</name>
    <dbReference type="NCBI Taxonomy" id="2953743"/>
    <lineage>
        <taxon>Bacteria</taxon>
        <taxon>Bacillati</taxon>
        <taxon>Actinomycetota</taxon>
        <taxon>Actinomycetes</taxon>
        <taxon>Micrococcales</taxon>
        <taxon>Dermatophilaceae</taxon>
        <taxon>Candidatus Phosphoribacter</taxon>
    </lineage>
</organism>
<dbReference type="AlphaFoldDB" id="A0A935IWN6"/>
<evidence type="ECO:0000256" key="6">
    <source>
        <dbReference type="ARBA" id="ARBA00022741"/>
    </source>
</evidence>
<evidence type="ECO:0000313" key="15">
    <source>
        <dbReference type="EMBL" id="MBL0004395.1"/>
    </source>
</evidence>
<dbReference type="Proteomes" id="UP000718281">
    <property type="component" value="Unassembled WGS sequence"/>
</dbReference>
<dbReference type="PIRSF" id="PIRSF005650">
    <property type="entry name" value="Uridylate_kin"/>
    <property type="match status" value="1"/>
</dbReference>
<dbReference type="Proteomes" id="UP000726105">
    <property type="component" value="Unassembled WGS sequence"/>
</dbReference>
<dbReference type="InterPro" id="IPR036393">
    <property type="entry name" value="AceGlu_kinase-like_sf"/>
</dbReference>
<accession>A0A935IWN6</accession>
<dbReference type="GO" id="GO:0044210">
    <property type="term" value="P:'de novo' CTP biosynthetic process"/>
    <property type="evidence" value="ECO:0007669"/>
    <property type="project" value="UniProtKB-UniRule"/>
</dbReference>
<keyword evidence="8 11" id="KW-0067">ATP-binding</keyword>
<dbReference type="GO" id="GO:0006225">
    <property type="term" value="P:UDP biosynthetic process"/>
    <property type="evidence" value="ECO:0007669"/>
    <property type="project" value="TreeGrafter"/>
</dbReference>
<feature type="binding site" evidence="11">
    <location>
        <position position="65"/>
    </location>
    <ligand>
        <name>UMP</name>
        <dbReference type="ChEBI" id="CHEBI:57865"/>
    </ligand>
</feature>
<keyword evidence="7 11" id="KW-0418">Kinase</keyword>
<evidence type="ECO:0000256" key="5">
    <source>
        <dbReference type="ARBA" id="ARBA00022679"/>
    </source>
</evidence>
<comment type="catalytic activity">
    <reaction evidence="10 11">
        <text>UMP + ATP = UDP + ADP</text>
        <dbReference type="Rhea" id="RHEA:24400"/>
        <dbReference type="ChEBI" id="CHEBI:30616"/>
        <dbReference type="ChEBI" id="CHEBI:57865"/>
        <dbReference type="ChEBI" id="CHEBI:58223"/>
        <dbReference type="ChEBI" id="CHEBI:456216"/>
        <dbReference type="EC" id="2.7.4.22"/>
    </reaction>
</comment>
<dbReference type="InterPro" id="IPR001048">
    <property type="entry name" value="Asp/Glu/Uridylate_kinase"/>
</dbReference>
<evidence type="ECO:0000313" key="14">
    <source>
        <dbReference type="EMBL" id="MBK7274083.1"/>
    </source>
</evidence>
<comment type="caution">
    <text evidence="14">The sequence shown here is derived from an EMBL/GenBank/DDBJ whole genome shotgun (WGS) entry which is preliminary data.</text>
</comment>